<sequence length="110" mass="12397">MKKYLSVIFTALFLTACSKPLPENRMTYAGEWVSKEMYLLILPDGTVSYKRLKGGGSTEVNGPLKEFQGDDFVVGIGFLTTTFDVSETPYIENEQWVMTVDGVKLTKREE</sequence>
<name>A0A0A7EFQ6_9GAMM</name>
<protein>
    <recommendedName>
        <fullName evidence="3">Lipoprotein</fullName>
    </recommendedName>
</protein>
<keyword evidence="2" id="KW-1185">Reference proteome</keyword>
<reference evidence="1 2" key="1">
    <citation type="submission" date="2014-11" db="EMBL/GenBank/DDBJ databases">
        <title>Complete Genome Sequence of Pseudoalteromonas sp. Strain OCN003 Isolated from Kaneohe Bay, Oahu, Hawaii.</title>
        <authorList>
            <person name="Beurmann S."/>
            <person name="Videau P."/>
            <person name="Ushijima B."/>
            <person name="Smith A.M."/>
            <person name="Aeby G.S."/>
            <person name="Callahan S.M."/>
            <person name="Belcaid M."/>
        </authorList>
    </citation>
    <scope>NUCLEOTIDE SEQUENCE [LARGE SCALE GENOMIC DNA]</scope>
    <source>
        <strain evidence="1 2">OCN003</strain>
    </source>
</reference>
<dbReference type="RefSeq" id="WP_038641334.1">
    <property type="nucleotide sequence ID" value="NZ_CP009888.1"/>
</dbReference>
<accession>A0A0A7EFQ6</accession>
<evidence type="ECO:0000313" key="1">
    <source>
        <dbReference type="EMBL" id="AIY65444.1"/>
    </source>
</evidence>
<dbReference type="STRING" id="1348114.OM33_10005"/>
<gene>
    <name evidence="1" type="ORF">OM33_10005</name>
</gene>
<dbReference type="OrthoDB" id="583175at2"/>
<dbReference type="KEGG" id="pseo:OM33_10005"/>
<dbReference type="AlphaFoldDB" id="A0A0A7EFQ6"/>
<dbReference type="HOGENOM" id="CLU_152541_0_0_6"/>
<dbReference type="Proteomes" id="UP000030341">
    <property type="component" value="Chromosome 1"/>
</dbReference>
<dbReference type="PROSITE" id="PS51257">
    <property type="entry name" value="PROKAR_LIPOPROTEIN"/>
    <property type="match status" value="1"/>
</dbReference>
<dbReference type="eggNOG" id="COG3040">
    <property type="taxonomic scope" value="Bacteria"/>
</dbReference>
<proteinExistence type="predicted"/>
<evidence type="ECO:0000313" key="2">
    <source>
        <dbReference type="Proteomes" id="UP000030341"/>
    </source>
</evidence>
<organism evidence="1 2">
    <name type="scientific">Pseudoalteromonas piratica</name>
    <dbReference type="NCBI Taxonomy" id="1348114"/>
    <lineage>
        <taxon>Bacteria</taxon>
        <taxon>Pseudomonadati</taxon>
        <taxon>Pseudomonadota</taxon>
        <taxon>Gammaproteobacteria</taxon>
        <taxon>Alteromonadales</taxon>
        <taxon>Pseudoalteromonadaceae</taxon>
        <taxon>Pseudoalteromonas</taxon>
    </lineage>
</organism>
<dbReference type="EMBL" id="CP009888">
    <property type="protein sequence ID" value="AIY65444.1"/>
    <property type="molecule type" value="Genomic_DNA"/>
</dbReference>
<evidence type="ECO:0008006" key="3">
    <source>
        <dbReference type="Google" id="ProtNLM"/>
    </source>
</evidence>